<name>A0AA38FU77_TAXCH</name>
<dbReference type="Proteomes" id="UP000824469">
    <property type="component" value="Unassembled WGS sequence"/>
</dbReference>
<proteinExistence type="predicted"/>
<feature type="non-terminal residue" evidence="2">
    <location>
        <position position="1"/>
    </location>
</feature>
<organism evidence="2 3">
    <name type="scientific">Taxus chinensis</name>
    <name type="common">Chinese yew</name>
    <name type="synonym">Taxus wallichiana var. chinensis</name>
    <dbReference type="NCBI Taxonomy" id="29808"/>
    <lineage>
        <taxon>Eukaryota</taxon>
        <taxon>Viridiplantae</taxon>
        <taxon>Streptophyta</taxon>
        <taxon>Embryophyta</taxon>
        <taxon>Tracheophyta</taxon>
        <taxon>Spermatophyta</taxon>
        <taxon>Pinopsida</taxon>
        <taxon>Pinidae</taxon>
        <taxon>Conifers II</taxon>
        <taxon>Cupressales</taxon>
        <taxon>Taxaceae</taxon>
        <taxon>Taxus</taxon>
    </lineage>
</organism>
<feature type="non-terminal residue" evidence="2">
    <location>
        <position position="60"/>
    </location>
</feature>
<keyword evidence="3" id="KW-1185">Reference proteome</keyword>
<evidence type="ECO:0000313" key="3">
    <source>
        <dbReference type="Proteomes" id="UP000824469"/>
    </source>
</evidence>
<evidence type="ECO:0000313" key="2">
    <source>
        <dbReference type="EMBL" id="KAH9310148.1"/>
    </source>
</evidence>
<reference evidence="2 3" key="1">
    <citation type="journal article" date="2021" name="Nat. Plants">
        <title>The Taxus genome provides insights into paclitaxel biosynthesis.</title>
        <authorList>
            <person name="Xiong X."/>
            <person name="Gou J."/>
            <person name="Liao Q."/>
            <person name="Li Y."/>
            <person name="Zhou Q."/>
            <person name="Bi G."/>
            <person name="Li C."/>
            <person name="Du R."/>
            <person name="Wang X."/>
            <person name="Sun T."/>
            <person name="Guo L."/>
            <person name="Liang H."/>
            <person name="Lu P."/>
            <person name="Wu Y."/>
            <person name="Zhang Z."/>
            <person name="Ro D.K."/>
            <person name="Shang Y."/>
            <person name="Huang S."/>
            <person name="Yan J."/>
        </authorList>
    </citation>
    <scope>NUCLEOTIDE SEQUENCE [LARGE SCALE GENOMIC DNA]</scope>
    <source>
        <strain evidence="2">Ta-2019</strain>
    </source>
</reference>
<accession>A0AA38FU77</accession>
<dbReference type="EMBL" id="JAHRHJ020000007">
    <property type="protein sequence ID" value="KAH9310148.1"/>
    <property type="molecule type" value="Genomic_DNA"/>
</dbReference>
<keyword evidence="1" id="KW-0732">Signal</keyword>
<sequence>SWARCPSLQTLLFSSLVSALPSEFQIFQMNSDPLFLVGGGHLQGTDGGYVTDGGRVGTDV</sequence>
<feature type="chain" id="PRO_5041267794" evidence="1">
    <location>
        <begin position="20"/>
        <end position="60"/>
    </location>
</feature>
<gene>
    <name evidence="2" type="ORF">KI387_038059</name>
</gene>
<dbReference type="AlphaFoldDB" id="A0AA38FU77"/>
<feature type="signal peptide" evidence="1">
    <location>
        <begin position="1"/>
        <end position="19"/>
    </location>
</feature>
<protein>
    <submittedName>
        <fullName evidence="2">Uncharacterized protein</fullName>
    </submittedName>
</protein>
<evidence type="ECO:0000256" key="1">
    <source>
        <dbReference type="SAM" id="SignalP"/>
    </source>
</evidence>
<comment type="caution">
    <text evidence="2">The sequence shown here is derived from an EMBL/GenBank/DDBJ whole genome shotgun (WGS) entry which is preliminary data.</text>
</comment>